<evidence type="ECO:0000313" key="2">
    <source>
        <dbReference type="EMBL" id="AFO66279.1"/>
    </source>
</evidence>
<evidence type="ECO:0000313" key="3">
    <source>
        <dbReference type="EMBL" id="AGC60102.1"/>
    </source>
</evidence>
<dbReference type="EMBL" id="JX961630">
    <property type="protein sequence ID" value="AGC60102.1"/>
    <property type="molecule type" value="Genomic_RNA"/>
</dbReference>
<sequence length="313" mass="35258">MDDSRSIQFRLSGEVSPGSLIIGGYWRMSVANIRIRDVHTLYPPVPRELVDLFQGTAAIQTLFLDGGHMVRSLPRPIFLLETMGDILPKGRPMTSQERSSLRWPQGVTSVSWISLALKVYGNGTPLERCYSWKALVKLLIKSTPESSHESTIADRLFDLNRKANVRAQRMGVLGVLSGCPILMKVGLLQVLSYLRAAAKDLELLGISTSGLVDVQVLQALGWFYPVKLPQPIRKEVDEYIRIEASQGSNTRILLLETFDSRDSRKVNRGPPFDEASYLAKLSCDESITYFLETQETFRLHYFCTEFTSDWPTP</sequence>
<name>I7C349_9VIRU</name>
<gene>
    <name evidence="2" type="primary">NSs</name>
</gene>
<dbReference type="Proteomes" id="UP001181005">
    <property type="component" value="Genome"/>
</dbReference>
<evidence type="ECO:0000313" key="5">
    <source>
        <dbReference type="Proteomes" id="UP000158429"/>
    </source>
</evidence>
<organism evidence="2">
    <name type="scientific">Palma virus</name>
    <dbReference type="NCBI Taxonomy" id="1213621"/>
    <lineage>
        <taxon>Viruses</taxon>
        <taxon>Riboviria</taxon>
        <taxon>Orthornavirae</taxon>
        <taxon>Negarnaviricota</taxon>
        <taxon>Polyploviricotina</taxon>
        <taxon>Bunyaviricetes</taxon>
        <taxon>Hareavirales</taxon>
        <taxon>Phenuiviridae</taxon>
        <taxon>Phlebovirus</taxon>
    </lineage>
</organism>
<dbReference type="EMBL" id="MK896492">
    <property type="protein sequence ID" value="QLA46854.1"/>
    <property type="molecule type" value="Genomic_RNA"/>
</dbReference>
<reference evidence="3 5" key="2">
    <citation type="journal article" date="2013" name="J. Virol.">
        <title>Characterization of the Bhanja serogroup viruses (Bunyaviridae): a novel species of the genus Phlebovirus and its relationship with other emerging tick-borne phleboviruses.</title>
        <authorList>
            <person name="Matsuno K."/>
            <person name="Weisend C."/>
            <person name="Travassos da Rosa A.P."/>
            <person name="Anzick S.L."/>
            <person name="Dahlstrom E."/>
            <person name="Porcella S.F."/>
            <person name="Dorward D.W."/>
            <person name="Yu X.J."/>
            <person name="Tesh R.B."/>
            <person name="Ebihara H."/>
        </authorList>
    </citation>
    <scope>NUCLEOTIDE SEQUENCE [LARGE SCALE GENOMIC DNA]</scope>
    <source>
        <strain evidence="3">PoTi4.92</strain>
    </source>
</reference>
<evidence type="ECO:0000256" key="1">
    <source>
        <dbReference type="SAM" id="Phobius"/>
    </source>
</evidence>
<dbReference type="Proteomes" id="UP000158429">
    <property type="component" value="Genome"/>
</dbReference>
<dbReference type="EMBL" id="JQ956381">
    <property type="protein sequence ID" value="AFO66279.1"/>
    <property type="molecule type" value="Viral_cRNA"/>
</dbReference>
<keyword evidence="1" id="KW-1133">Transmembrane helix</keyword>
<keyword evidence="1" id="KW-0472">Membrane</keyword>
<evidence type="ECO:0000313" key="4">
    <source>
        <dbReference type="EMBL" id="QLA46854.1"/>
    </source>
</evidence>
<reference evidence="4" key="3">
    <citation type="submission" date="2019-05" db="EMBL/GenBank/DDBJ databases">
        <title>Genomic Characterization of 104 Bunyaviruses in the Families Peribunyaviridae, Nairoviridae, and Phenuiviridae.</title>
        <authorList>
            <person name="Kapuscinski M."/>
            <person name="Bergren N."/>
            <person name="Russell B."/>
            <person name="Lee J."/>
            <person name="Borland E."/>
            <person name="King D."/>
            <person name="Burkhalter K."/>
            <person name="Stenglein M."/>
            <person name="Kading R."/>
        </authorList>
    </citation>
    <scope>NUCLEOTIDE SEQUENCE</scope>
    <source>
        <strain evidence="4">PoTi 4.92</strain>
    </source>
</reference>
<reference evidence="2" key="1">
    <citation type="journal article" date="2012" name="Virus Genes">
        <title>Genetic characterization of Bhanja virus and Palma virus, two tick-borne phleboviruses.</title>
        <authorList>
            <person name="Dilcher M."/>
            <person name="Alves M.J."/>
            <person name="Finkeisen D."/>
            <person name="Hufert F."/>
            <person name="Weidmann M."/>
        </authorList>
    </citation>
    <scope>NUCLEOTIDE SEQUENCE</scope>
    <source>
        <strain evidence="2">M3443</strain>
    </source>
</reference>
<accession>I7C349</accession>
<proteinExistence type="predicted"/>
<protein>
    <submittedName>
        <fullName evidence="4">NSs</fullName>
    </submittedName>
    <submittedName>
        <fullName evidence="2">Nonstructural protein</fullName>
    </submittedName>
</protein>
<keyword evidence="1" id="KW-0812">Transmembrane</keyword>
<feature type="transmembrane region" description="Helical" evidence="1">
    <location>
        <begin position="170"/>
        <end position="191"/>
    </location>
</feature>